<dbReference type="EMBL" id="BKAX01000018">
    <property type="protein sequence ID" value="GEQ07056.1"/>
    <property type="molecule type" value="Genomic_DNA"/>
</dbReference>
<sequence length="285" mass="31802">MTKIAIIGPGAVGGTIAHDLLPTFTHLTLVGRQSQTITYTESTAPNTETIINVTAIDEFKDPVDILFIAVKIPQLDAVIQKSPNFIHEDTIIILAQNGTGQLSRIPHKHVFQAVVYISGQKRQQHITHFRDHQLILQNSPSTQQLQQLFSNTQLDITLVEDIDQSIWYKLLVNLAINTVTALSRQTAQVLKVEGIQTLCERLLQEGVKIAQAEGVIFHQDVISEIMTIYQGYPDHMGTSMYYDIIEGKPLEIAGIQGFLYQVARKHQLATPTLDTVYPLLSAQQQ</sequence>
<dbReference type="GO" id="GO:0004616">
    <property type="term" value="F:phosphogluconate dehydrogenase (decarboxylating) activity"/>
    <property type="evidence" value="ECO:0007669"/>
    <property type="project" value="UniProtKB-EC"/>
</dbReference>
<dbReference type="Gene3D" id="3.40.50.720">
    <property type="entry name" value="NAD(P)-binding Rossmann-like Domain"/>
    <property type="match status" value="1"/>
</dbReference>
<dbReference type="UniPathway" id="UPA00028">
    <property type="reaction ID" value="UER00004"/>
</dbReference>
<organism evidence="9 10">
    <name type="scientific">Staphylococcus gallinarum</name>
    <dbReference type="NCBI Taxonomy" id="1293"/>
    <lineage>
        <taxon>Bacteria</taxon>
        <taxon>Bacillati</taxon>
        <taxon>Bacillota</taxon>
        <taxon>Bacilli</taxon>
        <taxon>Bacillales</taxon>
        <taxon>Staphylococcaceae</taxon>
        <taxon>Staphylococcus</taxon>
    </lineage>
</organism>
<evidence type="ECO:0000313" key="10">
    <source>
        <dbReference type="Proteomes" id="UP000255277"/>
    </source>
</evidence>
<feature type="domain" description="Ketopantoate reductase C-terminal" evidence="7">
    <location>
        <begin position="161"/>
        <end position="283"/>
    </location>
</feature>
<evidence type="ECO:0000256" key="4">
    <source>
        <dbReference type="ARBA" id="ARBA00048640"/>
    </source>
</evidence>
<keyword evidence="2 5" id="KW-0521">NADP</keyword>
<dbReference type="OrthoDB" id="9793586at2"/>
<evidence type="ECO:0000259" key="7">
    <source>
        <dbReference type="Pfam" id="PF08546"/>
    </source>
</evidence>
<accession>A0A0D0SIV6</accession>
<dbReference type="InterPro" id="IPR013752">
    <property type="entry name" value="KPA_reductase"/>
</dbReference>
<dbReference type="EC" id="1.1.1.169" evidence="5"/>
<dbReference type="Proteomes" id="UP000255277">
    <property type="component" value="Unassembled WGS sequence"/>
</dbReference>
<reference evidence="8 11" key="2">
    <citation type="submission" date="2019-07" db="EMBL/GenBank/DDBJ databases">
        <title>Whole genome shotgun sequence of Staphylococcus gallinarum NBRC 109767.</title>
        <authorList>
            <person name="Hosoyama A."/>
            <person name="Uohara A."/>
            <person name="Ohji S."/>
            <person name="Ichikawa N."/>
        </authorList>
    </citation>
    <scope>NUCLEOTIDE SEQUENCE [LARGE SCALE GENOMIC DNA]</scope>
    <source>
        <strain evidence="8 11">NBRC 109767</strain>
    </source>
</reference>
<dbReference type="InterPro" id="IPR008927">
    <property type="entry name" value="6-PGluconate_DH-like_C_sf"/>
</dbReference>
<comment type="function">
    <text evidence="5">Catalyzes the NADPH-dependent reduction of ketopantoate into pantoic acid.</text>
</comment>
<dbReference type="RefSeq" id="WP_042740520.1">
    <property type="nucleotide sequence ID" value="NZ_BKAX01000018.1"/>
</dbReference>
<reference evidence="9 10" key="1">
    <citation type="submission" date="2018-06" db="EMBL/GenBank/DDBJ databases">
        <authorList>
            <consortium name="Pathogen Informatics"/>
            <person name="Doyle S."/>
        </authorList>
    </citation>
    <scope>NUCLEOTIDE SEQUENCE [LARGE SCALE GENOMIC DNA]</scope>
    <source>
        <strain evidence="9 10">NCTC12195</strain>
    </source>
</reference>
<proteinExistence type="inferred from homology"/>
<name>A0A0D0SIV6_STAGA</name>
<dbReference type="InterPro" id="IPR013328">
    <property type="entry name" value="6PGD_dom2"/>
</dbReference>
<evidence type="ECO:0000259" key="6">
    <source>
        <dbReference type="Pfam" id="PF02558"/>
    </source>
</evidence>
<evidence type="ECO:0000313" key="8">
    <source>
        <dbReference type="EMBL" id="GEQ07056.1"/>
    </source>
</evidence>
<dbReference type="GO" id="GO:0005737">
    <property type="term" value="C:cytoplasm"/>
    <property type="evidence" value="ECO:0007669"/>
    <property type="project" value="TreeGrafter"/>
</dbReference>
<dbReference type="Gene3D" id="1.10.1040.10">
    <property type="entry name" value="N-(1-d-carboxylethyl)-l-norvaline Dehydrogenase, domain 2"/>
    <property type="match status" value="1"/>
</dbReference>
<comment type="catalytic activity">
    <reaction evidence="4">
        <text>6-phospho-D-gluconate + NADP(+) = D-ribulose 5-phosphate + CO2 + NADPH</text>
        <dbReference type="Rhea" id="RHEA:10116"/>
        <dbReference type="ChEBI" id="CHEBI:16526"/>
        <dbReference type="ChEBI" id="CHEBI:57783"/>
        <dbReference type="ChEBI" id="CHEBI:58121"/>
        <dbReference type="ChEBI" id="CHEBI:58349"/>
        <dbReference type="ChEBI" id="CHEBI:58759"/>
        <dbReference type="EC" id="1.1.1.44"/>
    </reaction>
</comment>
<dbReference type="InterPro" id="IPR003710">
    <property type="entry name" value="ApbA"/>
</dbReference>
<keyword evidence="3 5" id="KW-0560">Oxidoreductase</keyword>
<dbReference type="GO" id="GO:0015940">
    <property type="term" value="P:pantothenate biosynthetic process"/>
    <property type="evidence" value="ECO:0007669"/>
    <property type="project" value="UniProtKB-UniPathway"/>
</dbReference>
<evidence type="ECO:0000313" key="9">
    <source>
        <dbReference type="EMBL" id="SUM35331.1"/>
    </source>
</evidence>
<dbReference type="EMBL" id="UHDK01000001">
    <property type="protein sequence ID" value="SUM35331.1"/>
    <property type="molecule type" value="Genomic_DNA"/>
</dbReference>
<dbReference type="SUPFAM" id="SSF48179">
    <property type="entry name" value="6-phosphogluconate dehydrogenase C-terminal domain-like"/>
    <property type="match status" value="1"/>
</dbReference>
<feature type="domain" description="Ketopantoate reductase N-terminal" evidence="6">
    <location>
        <begin position="4"/>
        <end position="136"/>
    </location>
</feature>
<dbReference type="InterPro" id="IPR013332">
    <property type="entry name" value="KPR_N"/>
</dbReference>
<dbReference type="GO" id="GO:0008677">
    <property type="term" value="F:2-dehydropantoate 2-reductase activity"/>
    <property type="evidence" value="ECO:0007669"/>
    <property type="project" value="UniProtKB-EC"/>
</dbReference>
<dbReference type="InterPro" id="IPR051402">
    <property type="entry name" value="KPR-Related"/>
</dbReference>
<dbReference type="NCBIfam" id="NF009542">
    <property type="entry name" value="PRK12921.1-4"/>
    <property type="match status" value="1"/>
</dbReference>
<evidence type="ECO:0000256" key="1">
    <source>
        <dbReference type="ARBA" id="ARBA00007870"/>
    </source>
</evidence>
<dbReference type="PANTHER" id="PTHR21708:SF26">
    <property type="entry name" value="2-DEHYDROPANTOATE 2-REDUCTASE"/>
    <property type="match status" value="1"/>
</dbReference>
<dbReference type="PANTHER" id="PTHR21708">
    <property type="entry name" value="PROBABLE 2-DEHYDROPANTOATE 2-REDUCTASE"/>
    <property type="match status" value="1"/>
</dbReference>
<keyword evidence="11" id="KW-1185">Reference proteome</keyword>
<dbReference type="SUPFAM" id="SSF51735">
    <property type="entry name" value="NAD(P)-binding Rossmann-fold domains"/>
    <property type="match status" value="1"/>
</dbReference>
<dbReference type="AlphaFoldDB" id="A0A0D0SIV6"/>
<dbReference type="Proteomes" id="UP000321057">
    <property type="component" value="Unassembled WGS sequence"/>
</dbReference>
<keyword evidence="5" id="KW-0566">Pantothenate biosynthesis</keyword>
<comment type="similarity">
    <text evidence="1 5">Belongs to the ketopantoate reductase family.</text>
</comment>
<evidence type="ECO:0000256" key="5">
    <source>
        <dbReference type="RuleBase" id="RU362068"/>
    </source>
</evidence>
<dbReference type="Pfam" id="PF02558">
    <property type="entry name" value="ApbA"/>
    <property type="match status" value="1"/>
</dbReference>
<dbReference type="InterPro" id="IPR036291">
    <property type="entry name" value="NAD(P)-bd_dom_sf"/>
</dbReference>
<evidence type="ECO:0000256" key="2">
    <source>
        <dbReference type="ARBA" id="ARBA00022857"/>
    </source>
</evidence>
<evidence type="ECO:0000256" key="3">
    <source>
        <dbReference type="ARBA" id="ARBA00023002"/>
    </source>
</evidence>
<dbReference type="NCBIfam" id="TIGR00745">
    <property type="entry name" value="apbA_panE"/>
    <property type="match status" value="1"/>
</dbReference>
<evidence type="ECO:0000313" key="11">
    <source>
        <dbReference type="Proteomes" id="UP000321057"/>
    </source>
</evidence>
<comment type="pathway">
    <text evidence="5">Cofactor biosynthesis; (R)-pantothenate biosynthesis; (R)-pantoate from 3-methyl-2-oxobutanoate: step 2/2.</text>
</comment>
<dbReference type="STRING" id="1293.SH09_15635"/>
<gene>
    <name evidence="9" type="ORF">NCTC12195_04861</name>
    <name evidence="8" type="ORF">SGA02_28840</name>
</gene>
<protein>
    <recommendedName>
        <fullName evidence="5">2-dehydropantoate 2-reductase</fullName>
        <ecNumber evidence="5">1.1.1.169</ecNumber>
    </recommendedName>
    <alternativeName>
        <fullName evidence="5">Ketopantoate reductase</fullName>
    </alternativeName>
</protein>
<comment type="catalytic activity">
    <reaction evidence="5">
        <text>(R)-pantoate + NADP(+) = 2-dehydropantoate + NADPH + H(+)</text>
        <dbReference type="Rhea" id="RHEA:16233"/>
        <dbReference type="ChEBI" id="CHEBI:11561"/>
        <dbReference type="ChEBI" id="CHEBI:15378"/>
        <dbReference type="ChEBI" id="CHEBI:15980"/>
        <dbReference type="ChEBI" id="CHEBI:57783"/>
        <dbReference type="ChEBI" id="CHEBI:58349"/>
        <dbReference type="EC" id="1.1.1.169"/>
    </reaction>
</comment>
<dbReference type="FunFam" id="1.10.1040.10:FF:000017">
    <property type="entry name" value="2-dehydropantoate 2-reductase"/>
    <property type="match status" value="1"/>
</dbReference>
<dbReference type="Pfam" id="PF08546">
    <property type="entry name" value="ApbA_C"/>
    <property type="match status" value="1"/>
</dbReference>